<accession>A0A543CQH6</accession>
<dbReference type="InterPro" id="IPR000600">
    <property type="entry name" value="ROK"/>
</dbReference>
<reference evidence="2 3" key="1">
    <citation type="submission" date="2019-06" db="EMBL/GenBank/DDBJ databases">
        <title>Sequencing the genomes of 1000 actinobacteria strains.</title>
        <authorList>
            <person name="Klenk H.-P."/>
        </authorList>
    </citation>
    <scope>NUCLEOTIDE SEQUENCE [LARGE SCALE GENOMIC DNA]</scope>
    <source>
        <strain evidence="2 3">DSM 102200</strain>
    </source>
</reference>
<dbReference type="OrthoDB" id="9810372at2"/>
<dbReference type="Pfam" id="PF00480">
    <property type="entry name" value="ROK"/>
    <property type="match status" value="1"/>
</dbReference>
<comment type="similarity">
    <text evidence="1">Belongs to the ROK (NagC/XylR) family.</text>
</comment>
<dbReference type="PANTHER" id="PTHR18964:SF149">
    <property type="entry name" value="BIFUNCTIONAL UDP-N-ACETYLGLUCOSAMINE 2-EPIMERASE_N-ACETYLMANNOSAMINE KINASE"/>
    <property type="match status" value="1"/>
</dbReference>
<gene>
    <name evidence="2" type="ORF">FB559_5033</name>
</gene>
<name>A0A543CQH6_9ACTN</name>
<dbReference type="RefSeq" id="WP_141958097.1">
    <property type="nucleotide sequence ID" value="NZ_VFOZ01000001.1"/>
</dbReference>
<dbReference type="InterPro" id="IPR043129">
    <property type="entry name" value="ATPase_NBD"/>
</dbReference>
<dbReference type="Gene3D" id="3.30.420.40">
    <property type="match status" value="2"/>
</dbReference>
<comment type="caution">
    <text evidence="2">The sequence shown here is derived from an EMBL/GenBank/DDBJ whole genome shotgun (WGS) entry which is preliminary data.</text>
</comment>
<dbReference type="SUPFAM" id="SSF53067">
    <property type="entry name" value="Actin-like ATPase domain"/>
    <property type="match status" value="1"/>
</dbReference>
<proteinExistence type="inferred from homology"/>
<dbReference type="PANTHER" id="PTHR18964">
    <property type="entry name" value="ROK (REPRESSOR, ORF, KINASE) FAMILY"/>
    <property type="match status" value="1"/>
</dbReference>
<dbReference type="Proteomes" id="UP000316096">
    <property type="component" value="Unassembled WGS sequence"/>
</dbReference>
<keyword evidence="2" id="KW-0808">Transferase</keyword>
<sequence>MIVALDVGGTSMKGAIMDRALDRTATVRRPTPRGEAAVAAVVDFVADLFTQAGGAEAIGVAVPGIVDDETGVAVHSENIGWHDAPFRDLIEKRTGVPVAVGHDVRAGGTAELRLGAARGTRNSLVIPIGTGIAAAMVIDGHLCVGNGFAGEIGHMSVGADEPCVCGGTGCLEAVASGPAIARRYARRTGHETTADAVAARVAEGEPDAVAIWAETVGWLGTALAAATVIAAPEVIVIGGGLSRAGDLLLAPLTEDIYERLTFQRRPRLTTARFADEAGCVGAGLWALDLLESR</sequence>
<evidence type="ECO:0000313" key="2">
    <source>
        <dbReference type="EMBL" id="TQL99355.1"/>
    </source>
</evidence>
<keyword evidence="3" id="KW-1185">Reference proteome</keyword>
<dbReference type="GO" id="GO:0016301">
    <property type="term" value="F:kinase activity"/>
    <property type="evidence" value="ECO:0007669"/>
    <property type="project" value="UniProtKB-KW"/>
</dbReference>
<evidence type="ECO:0000313" key="3">
    <source>
        <dbReference type="Proteomes" id="UP000316096"/>
    </source>
</evidence>
<keyword evidence="2" id="KW-0418">Kinase</keyword>
<dbReference type="EMBL" id="VFOZ01000001">
    <property type="protein sequence ID" value="TQL99355.1"/>
    <property type="molecule type" value="Genomic_DNA"/>
</dbReference>
<organism evidence="2 3">
    <name type="scientific">Actinoallomurus bryophytorum</name>
    <dbReference type="NCBI Taxonomy" id="1490222"/>
    <lineage>
        <taxon>Bacteria</taxon>
        <taxon>Bacillati</taxon>
        <taxon>Actinomycetota</taxon>
        <taxon>Actinomycetes</taxon>
        <taxon>Streptosporangiales</taxon>
        <taxon>Thermomonosporaceae</taxon>
        <taxon>Actinoallomurus</taxon>
    </lineage>
</organism>
<dbReference type="AlphaFoldDB" id="A0A543CQH6"/>
<evidence type="ECO:0000256" key="1">
    <source>
        <dbReference type="ARBA" id="ARBA00006479"/>
    </source>
</evidence>
<protein>
    <submittedName>
        <fullName evidence="2">Glucokinase</fullName>
    </submittedName>
</protein>